<dbReference type="InterPro" id="IPR055325">
    <property type="entry name" value="CF161"/>
</dbReference>
<dbReference type="EMBL" id="HBFS01016169">
    <property type="protein sequence ID" value="CAD8917572.1"/>
    <property type="molecule type" value="Transcribed_RNA"/>
</dbReference>
<proteinExistence type="predicted"/>
<sequence length="557" mass="61588">MQFTPQQLSGGPKYNSKVKIGNWAEDRSRVEAEAKDYELKKSRGELLTGALERSTAVGLQSVPHSFSEDGGLHYGFSVQLRADLVNETEDTRSFWLANNLFERVGHSWDVVLASASPSSKPVARNVFVISRPTKPRGLAAVESKGEEDDTLCYGDAFYLASNPSLRLDQRTGMVAAPYYLTVEEAGAGGAGAGSRGPTVVMSIKGGPGCEWKVVAADGDTLATDGTPVPANAAVALVHCTTNQRLAASLADAMPTDFGDELGVHCFTYKGTGRKAPGAPLPAAIPNRWTILTATTREAAIDNRDLKPLSPEVLLQKIREVILKRGSHSIRGLGRAFRIMDDRRDGKLDREDFKWGLHDYGVHLKDDEFDMVLDFFDRDGDGNVSMTEFLRALRGEMNARREGFVREAYRRLDKDGSGEVTLSDLVRVYDTSFHPEVKSGRITHEEAVTEFMSQWDTLEKDGVVTYAEFLDYYKDLSASIDDDDYWELMMRNAWHISGGEGWAENTSCRRVLVVHSDDSQEVVEIKDDLGVADDDIAEMMRRLKLQGVTDIKRISLAD</sequence>
<evidence type="ECO:0000256" key="2">
    <source>
        <dbReference type="ARBA" id="ARBA00022737"/>
    </source>
</evidence>
<evidence type="ECO:0000256" key="1">
    <source>
        <dbReference type="ARBA" id="ARBA00022723"/>
    </source>
</evidence>
<dbReference type="AlphaFoldDB" id="A0A7S1CF03"/>
<evidence type="ECO:0000313" key="5">
    <source>
        <dbReference type="EMBL" id="CAD8917572.1"/>
    </source>
</evidence>
<dbReference type="InterPro" id="IPR018247">
    <property type="entry name" value="EF_Hand_1_Ca_BS"/>
</dbReference>
<keyword evidence="3" id="KW-0106">Calcium</keyword>
<dbReference type="PANTHER" id="PTHR34524">
    <property type="entry name" value="CALCYPHOSIN"/>
    <property type="match status" value="1"/>
</dbReference>
<name>A0A7S1CF03_9STRA</name>
<accession>A0A7S1CF03</accession>
<dbReference type="PROSITE" id="PS50222">
    <property type="entry name" value="EF_HAND_2"/>
    <property type="match status" value="3"/>
</dbReference>
<dbReference type="Pfam" id="PF24569">
    <property type="entry name" value="CFAP161"/>
    <property type="match status" value="1"/>
</dbReference>
<feature type="domain" description="EF-hand" evidence="4">
    <location>
        <begin position="363"/>
        <end position="398"/>
    </location>
</feature>
<evidence type="ECO:0000256" key="3">
    <source>
        <dbReference type="ARBA" id="ARBA00022837"/>
    </source>
</evidence>
<dbReference type="InterPro" id="IPR051581">
    <property type="entry name" value="Ca-bind"/>
</dbReference>
<dbReference type="CDD" id="cd00051">
    <property type="entry name" value="EFh"/>
    <property type="match status" value="2"/>
</dbReference>
<dbReference type="Gene3D" id="1.10.238.10">
    <property type="entry name" value="EF-hand"/>
    <property type="match status" value="2"/>
</dbReference>
<dbReference type="InterPro" id="IPR002048">
    <property type="entry name" value="EF_hand_dom"/>
</dbReference>
<dbReference type="PROSITE" id="PS00018">
    <property type="entry name" value="EF_HAND_1"/>
    <property type="match status" value="2"/>
</dbReference>
<reference evidence="5" key="1">
    <citation type="submission" date="2021-01" db="EMBL/GenBank/DDBJ databases">
        <authorList>
            <person name="Corre E."/>
            <person name="Pelletier E."/>
            <person name="Niang G."/>
            <person name="Scheremetjew M."/>
            <person name="Finn R."/>
            <person name="Kale V."/>
            <person name="Holt S."/>
            <person name="Cochrane G."/>
            <person name="Meng A."/>
            <person name="Brown T."/>
            <person name="Cohen L."/>
        </authorList>
    </citation>
    <scope>NUCLEOTIDE SEQUENCE</scope>
    <source>
        <strain evidence="5">Ms1</strain>
    </source>
</reference>
<feature type="domain" description="EF-hand" evidence="4">
    <location>
        <begin position="399"/>
        <end position="434"/>
    </location>
</feature>
<keyword evidence="2" id="KW-0677">Repeat</keyword>
<dbReference type="SUPFAM" id="SSF47473">
    <property type="entry name" value="EF-hand"/>
    <property type="match status" value="1"/>
</dbReference>
<feature type="domain" description="EF-hand" evidence="4">
    <location>
        <begin position="327"/>
        <end position="362"/>
    </location>
</feature>
<dbReference type="InterPro" id="IPR011992">
    <property type="entry name" value="EF-hand-dom_pair"/>
</dbReference>
<keyword evidence="1" id="KW-0479">Metal-binding</keyword>
<organism evidence="5">
    <name type="scientific">Bicosoecida sp. CB-2014</name>
    <dbReference type="NCBI Taxonomy" id="1486930"/>
    <lineage>
        <taxon>Eukaryota</taxon>
        <taxon>Sar</taxon>
        <taxon>Stramenopiles</taxon>
        <taxon>Bigyra</taxon>
        <taxon>Opalozoa</taxon>
        <taxon>Bicosoecida</taxon>
    </lineage>
</organism>
<gene>
    <name evidence="5" type="ORF">BSP0115_LOCUS10833</name>
</gene>
<dbReference type="SMART" id="SM00054">
    <property type="entry name" value="EFh"/>
    <property type="match status" value="4"/>
</dbReference>
<evidence type="ECO:0000259" key="4">
    <source>
        <dbReference type="PROSITE" id="PS50222"/>
    </source>
</evidence>
<dbReference type="Pfam" id="PF13499">
    <property type="entry name" value="EF-hand_7"/>
    <property type="match status" value="2"/>
</dbReference>
<dbReference type="PANTHER" id="PTHR34524:SF6">
    <property type="entry name" value="CALCYPHOSINE LIKE"/>
    <property type="match status" value="1"/>
</dbReference>
<protein>
    <recommendedName>
        <fullName evidence="4">EF-hand domain-containing protein</fullName>
    </recommendedName>
</protein>
<dbReference type="GO" id="GO:0005509">
    <property type="term" value="F:calcium ion binding"/>
    <property type="evidence" value="ECO:0007669"/>
    <property type="project" value="InterPro"/>
</dbReference>